<feature type="region of interest" description="Disordered" evidence="7">
    <location>
        <begin position="1"/>
        <end position="28"/>
    </location>
</feature>
<keyword evidence="4 6" id="KW-0539">Nucleus</keyword>
<dbReference type="GO" id="GO:0003682">
    <property type="term" value="F:chromatin binding"/>
    <property type="evidence" value="ECO:0007669"/>
    <property type="project" value="TreeGrafter"/>
</dbReference>
<keyword evidence="5 6" id="KW-0131">Cell cycle</keyword>
<dbReference type="InterPro" id="IPR033031">
    <property type="entry name" value="Scc2/Nipped-B"/>
</dbReference>
<feature type="compositionally biased region" description="Polar residues" evidence="7">
    <location>
        <begin position="241"/>
        <end position="258"/>
    </location>
</feature>
<accession>A0A9Q8PET7</accession>
<feature type="compositionally biased region" description="Basic and acidic residues" evidence="7">
    <location>
        <begin position="1707"/>
        <end position="1720"/>
    </location>
</feature>
<evidence type="ECO:0000256" key="7">
    <source>
        <dbReference type="SAM" id="MobiDB-lite"/>
    </source>
</evidence>
<protein>
    <recommendedName>
        <fullName evidence="6">Sister chromatid cohesion protein</fullName>
    </recommendedName>
</protein>
<dbReference type="InterPro" id="IPR026003">
    <property type="entry name" value="Cohesin_HEAT"/>
</dbReference>
<evidence type="ECO:0000256" key="1">
    <source>
        <dbReference type="ARBA" id="ARBA00004123"/>
    </source>
</evidence>
<evidence type="ECO:0000313" key="10">
    <source>
        <dbReference type="Proteomes" id="UP000756132"/>
    </source>
</evidence>
<feature type="region of interest" description="Disordered" evidence="7">
    <location>
        <begin position="161"/>
        <end position="221"/>
    </location>
</feature>
<dbReference type="Proteomes" id="UP000756132">
    <property type="component" value="Chromosome 8"/>
</dbReference>
<comment type="similarity">
    <text evidence="2 6">Belongs to the SCC2/Nipped-B family.</text>
</comment>
<dbReference type="GO" id="GO:0061775">
    <property type="term" value="F:cohesin loader activity"/>
    <property type="evidence" value="ECO:0007669"/>
    <property type="project" value="InterPro"/>
</dbReference>
<dbReference type="InterPro" id="IPR024986">
    <property type="entry name" value="Nipped-B_C"/>
</dbReference>
<comment type="subcellular location">
    <subcellularLocation>
        <location evidence="1 6">Nucleus</location>
    </subcellularLocation>
</comment>
<dbReference type="KEGG" id="ffu:CLAFUR5_10940"/>
<feature type="compositionally biased region" description="Basic residues" evidence="7">
    <location>
        <begin position="1818"/>
        <end position="1829"/>
    </location>
</feature>
<keyword evidence="3 6" id="KW-0677">Repeat</keyword>
<dbReference type="GO" id="GO:0090694">
    <property type="term" value="C:Scc2-Scc4 cohesin loading complex"/>
    <property type="evidence" value="ECO:0007669"/>
    <property type="project" value="TreeGrafter"/>
</dbReference>
<feature type="compositionally biased region" description="Acidic residues" evidence="7">
    <location>
        <begin position="1773"/>
        <end position="1787"/>
    </location>
</feature>
<dbReference type="GeneID" id="71990818"/>
<evidence type="ECO:0000259" key="8">
    <source>
        <dbReference type="Pfam" id="PF12830"/>
    </source>
</evidence>
<dbReference type="GO" id="GO:0034087">
    <property type="term" value="P:establishment of mitotic sister chromatid cohesion"/>
    <property type="evidence" value="ECO:0007669"/>
    <property type="project" value="TreeGrafter"/>
</dbReference>
<dbReference type="SUPFAM" id="SSF48371">
    <property type="entry name" value="ARM repeat"/>
    <property type="match status" value="1"/>
</dbReference>
<sequence length="1841" mass="202848">MMDNPYLQNGHGQAAQSNGHPRDPSSQMRKLRVPTVNEALPYSPFSSIVPFNPDLISAPLSMPTTAPTDFLDFDHIKTTQRELEVLSAGAQSAEDASKRCQKTLDDVKRLLDAETLTQFKFKATKRFAEGPAVQPTPVQPKLSTFAKMVYDTSQVQYRYLVPESPPPEEKPVAKSSQQINKQAVQHNKQITHQTPLQPKVAKPNRQTHSEQKLAQAPSQPRLAQFAPVQILPRSSLAPSEYNGSISSQQAVPTGSQGTPQAYVQAAQLTPAQRAEYQKVREISPSKTQGAVLQSRTLTADQRHKSDVAVKDLQDLLADIFEDEDRMQPDTSGEASNYRSRLFAMRDQDDQSAPILQFDPQTRLDAAVSAVINAGRLDDIDVDHLVRVERLCESLLNTLQTVSLNIGSDWTDHDVHEWLGRITATQSGLVASRTLMRIMTAGSHRKELQSEDFLQAVLDGLRTVVETGLMPLIELRPIDRVKGEKNGERNPRFDIASDNRAQVKTLLGATSRSLKLVGDLFVKTDVDESEISSVEYLCKTLIFASNAAVERDSALGIQAFEKVRLSAMDVIARIFTKYTSQRNSILSEILLSLEKLPATKQSARQFAVPNAKPIQLVSALFMRLVQASATVTARNNDLEDEDEDDADDSDDAIRVARKKKARSAKSKRHPTDLRSLYKPLIGSARANAGFIVRSLVERALSTSKAADEPFRRLLDIFTEDFLNVLGTTDYPAAELLLRVLVSQLLEIADNPKKPAPARTLALELIGVIGCGILDVQASTARAGEGHEAEDAVARQLADLAKRSESGDLDYAHLTASDGPYRVLVEYIDTRDTNGSDLGLQSARGYHLVQWAELVCEAKGASGDDESNSTPRTAKDLQSKLRQMIADEHWLEENAMFRNLTTPQGKLAGRVVAANSRLCRAFGRMFNTVLASMNSEQPTVRSRSLKSVTTLLEKDPSVLDRHQTIIAQIVRLFSDPSSLVRDSALLLTQKCVALRPALELKIYEKVIPRTNDSAVGVRKRAMAFLKEVYLRYNNNKIRAAISNALITRINDADESVAEVAKSTIEEVWFLAFKNVKPEGDNSVDGLLQLRAHAALIIQTVELGDNIATVLEVLIKTLLTNSKQAAQNARICKTLIGALFDGILDGNDIPGEPPKGAVLRALNVFARTAPRLFTATQLEHLAPYVQVLTTHDELDVYHNALMILRHTLPVVSGINRVKLDGLTKSLLNNLGRLPRSELTVVAPCLWTIHTVLNQQDQRLTNLVKSALKQLDDLRRGNTVIPNDEKPLSKYSKLLTIIGQFGKACDFESELNYLRTTFTWYKGNSAAALLVDVVCYFTSSKQPLPIREAAIESICEICQAHPKHFLRADVTNSIEAVFKDHIPSLEHVLLDSLQGFFTSGEEVQESEALAAGVESGTQRLGGTYQAADYELASASLSQRFLPQFLRIALATSSDVALAAARIVVSINKRGMAHPGDSGPSLVALETCTVPAIAKLAFLAHREQYGKYENVFEKGLVKAVEKAFDYQKAVTQDVDGCTGQPPISKLHFFWDVLKTGKAKVRAKLFTNLCATLDFEPSKLKLDASGVSTHLQFVRFCAENFAFFEYDLPADLTHLLSCLEKLFASTGTSVAQAIESEVLQLHIPIPTSQTMENTSDNMAPAMDDSRHLQTLDAARLQRLAVSAQVLSLLWETRTYLRKLWNAQKYMGKPKTTKKADKDDSKKEQKLAGRATNAPALTEAYQKAISRIMNLPNEEAALRAKCTNFVELFSVDTEVKVGSDNDDEDILMEDDDDARSEGSSAKSPSAGPSRGKKRKSVDGGSNGPPKKRGRPRKSSVAKKDSDGEDGWD</sequence>
<feature type="region of interest" description="Disordered" evidence="7">
    <location>
        <begin position="238"/>
        <end position="258"/>
    </location>
</feature>
<feature type="compositionally biased region" description="Polar residues" evidence="7">
    <location>
        <begin position="177"/>
        <end position="196"/>
    </location>
</feature>
<dbReference type="GO" id="GO:0140588">
    <property type="term" value="P:chromatin looping"/>
    <property type="evidence" value="ECO:0007669"/>
    <property type="project" value="InterPro"/>
</dbReference>
<evidence type="ECO:0000256" key="6">
    <source>
        <dbReference type="RuleBase" id="RU364107"/>
    </source>
</evidence>
<dbReference type="InterPro" id="IPR016024">
    <property type="entry name" value="ARM-type_fold"/>
</dbReference>
<dbReference type="OrthoDB" id="418242at2759"/>
<feature type="compositionally biased region" description="Low complexity" evidence="7">
    <location>
        <begin position="1790"/>
        <end position="1802"/>
    </location>
</feature>
<reference evidence="9" key="2">
    <citation type="journal article" date="2022" name="Microb. Genom.">
        <title>A chromosome-scale genome assembly of the tomato pathogen Cladosporium fulvum reveals a compartmentalized genome architecture and the presence of a dispensable chromosome.</title>
        <authorList>
            <person name="Zaccaron A.Z."/>
            <person name="Chen L.H."/>
            <person name="Samaras A."/>
            <person name="Stergiopoulos I."/>
        </authorList>
    </citation>
    <scope>NUCLEOTIDE SEQUENCE</scope>
    <source>
        <strain evidence="9">Race5_Kim</strain>
    </source>
</reference>
<evidence type="ECO:0000256" key="3">
    <source>
        <dbReference type="ARBA" id="ARBA00022737"/>
    </source>
</evidence>
<dbReference type="GO" id="GO:0010468">
    <property type="term" value="P:regulation of gene expression"/>
    <property type="evidence" value="ECO:0007669"/>
    <property type="project" value="InterPro"/>
</dbReference>
<evidence type="ECO:0000256" key="2">
    <source>
        <dbReference type="ARBA" id="ARBA00009252"/>
    </source>
</evidence>
<name>A0A9Q8PET7_PASFU</name>
<evidence type="ECO:0000256" key="4">
    <source>
        <dbReference type="ARBA" id="ARBA00023242"/>
    </source>
</evidence>
<dbReference type="Pfam" id="PF12830">
    <property type="entry name" value="Nipped-B_C"/>
    <property type="match status" value="1"/>
</dbReference>
<dbReference type="EMBL" id="CP090170">
    <property type="protein sequence ID" value="UJO21186.1"/>
    <property type="molecule type" value="Genomic_DNA"/>
</dbReference>
<dbReference type="RefSeq" id="XP_047765552.1">
    <property type="nucleotide sequence ID" value="XM_047910088.1"/>
</dbReference>
<organism evidence="9 10">
    <name type="scientific">Passalora fulva</name>
    <name type="common">Tomato leaf mold</name>
    <name type="synonym">Cladosporium fulvum</name>
    <dbReference type="NCBI Taxonomy" id="5499"/>
    <lineage>
        <taxon>Eukaryota</taxon>
        <taxon>Fungi</taxon>
        <taxon>Dikarya</taxon>
        <taxon>Ascomycota</taxon>
        <taxon>Pezizomycotina</taxon>
        <taxon>Dothideomycetes</taxon>
        <taxon>Dothideomycetidae</taxon>
        <taxon>Mycosphaerellales</taxon>
        <taxon>Mycosphaerellaceae</taxon>
        <taxon>Fulvia</taxon>
    </lineage>
</organism>
<evidence type="ECO:0000256" key="5">
    <source>
        <dbReference type="ARBA" id="ARBA00023306"/>
    </source>
</evidence>
<keyword evidence="10" id="KW-1185">Reference proteome</keyword>
<dbReference type="GO" id="GO:0071169">
    <property type="term" value="P:establishment of protein localization to chromatin"/>
    <property type="evidence" value="ECO:0007669"/>
    <property type="project" value="TreeGrafter"/>
</dbReference>
<dbReference type="CDD" id="cd23958">
    <property type="entry name" value="SCC2"/>
    <property type="match status" value="1"/>
</dbReference>
<dbReference type="PANTHER" id="PTHR21704">
    <property type="entry name" value="NIPPED-B-LIKE PROTEIN DELANGIN SCC2-RELATED"/>
    <property type="match status" value="1"/>
</dbReference>
<dbReference type="Pfam" id="PF12765">
    <property type="entry name" value="Cohesin_HEAT"/>
    <property type="match status" value="1"/>
</dbReference>
<reference evidence="9" key="1">
    <citation type="submission" date="2021-12" db="EMBL/GenBank/DDBJ databases">
        <authorList>
            <person name="Zaccaron A."/>
            <person name="Stergiopoulos I."/>
        </authorList>
    </citation>
    <scope>NUCLEOTIDE SEQUENCE</scope>
    <source>
        <strain evidence="9">Race5_Kim</strain>
    </source>
</reference>
<proteinExistence type="inferred from homology"/>
<dbReference type="PANTHER" id="PTHR21704:SF18">
    <property type="entry name" value="NIPPED-B-LIKE PROTEIN"/>
    <property type="match status" value="1"/>
</dbReference>
<feature type="region of interest" description="Disordered" evidence="7">
    <location>
        <begin position="1701"/>
        <end position="1727"/>
    </location>
</feature>
<gene>
    <name evidence="9" type="ORF">CLAFUR5_10940</name>
</gene>
<dbReference type="InterPro" id="IPR011989">
    <property type="entry name" value="ARM-like"/>
</dbReference>
<feature type="region of interest" description="Disordered" evidence="7">
    <location>
        <begin position="1773"/>
        <end position="1841"/>
    </location>
</feature>
<dbReference type="GO" id="GO:1990414">
    <property type="term" value="P:replication-born double-strand break repair via sister chromatid exchange"/>
    <property type="evidence" value="ECO:0007669"/>
    <property type="project" value="TreeGrafter"/>
</dbReference>
<feature type="domain" description="Sister chromatid cohesion C-terminal" evidence="8">
    <location>
        <begin position="1430"/>
        <end position="1615"/>
    </location>
</feature>
<dbReference type="Gene3D" id="1.25.10.10">
    <property type="entry name" value="Leucine-rich Repeat Variant"/>
    <property type="match status" value="1"/>
</dbReference>
<evidence type="ECO:0000313" key="9">
    <source>
        <dbReference type="EMBL" id="UJO21186.1"/>
    </source>
</evidence>